<reference evidence="14" key="1">
    <citation type="journal article" date="2021" name="Open Biol.">
        <title>Shared evolutionary footprints suggest mitochondrial oxidative damage underlies multiple complex I losses in fungi.</title>
        <authorList>
            <person name="Schikora-Tamarit M.A."/>
            <person name="Marcet-Houben M."/>
            <person name="Nosek J."/>
            <person name="Gabaldon T."/>
        </authorList>
    </citation>
    <scope>NUCLEOTIDE SEQUENCE</scope>
    <source>
        <strain evidence="14">CBS2887</strain>
    </source>
</reference>
<keyword evidence="9 12" id="KW-0030">Aminoacyl-tRNA synthetase</keyword>
<dbReference type="InterPro" id="IPR002305">
    <property type="entry name" value="aa-tRNA-synth_Ic"/>
</dbReference>
<comment type="subcellular location">
    <subcellularLocation>
        <location evidence="2">Cytoplasm</location>
    </subcellularLocation>
    <subcellularLocation>
        <location evidence="1">Nucleus</location>
    </subcellularLocation>
</comment>
<evidence type="ECO:0000256" key="9">
    <source>
        <dbReference type="ARBA" id="ARBA00023146"/>
    </source>
</evidence>
<protein>
    <recommendedName>
        <fullName evidence="12">Tyrosine--tRNA ligase</fullName>
        <ecNumber evidence="12">6.1.1.1</ecNumber>
    </recommendedName>
    <alternativeName>
        <fullName evidence="12">Tyrosyl-tRNA synthetase</fullName>
    </alternativeName>
</protein>
<dbReference type="CDD" id="cd00805">
    <property type="entry name" value="TyrRS_core"/>
    <property type="match status" value="1"/>
</dbReference>
<dbReference type="OrthoDB" id="197206at2759"/>
<dbReference type="GO" id="GO:0006437">
    <property type="term" value="P:tyrosyl-tRNA aminoacylation"/>
    <property type="evidence" value="ECO:0007669"/>
    <property type="project" value="InterPro"/>
</dbReference>
<dbReference type="NCBIfam" id="TIGR00234">
    <property type="entry name" value="tyrS"/>
    <property type="match status" value="1"/>
</dbReference>
<dbReference type="GO" id="GO:0004831">
    <property type="term" value="F:tyrosine-tRNA ligase activity"/>
    <property type="evidence" value="ECO:0007669"/>
    <property type="project" value="UniProtKB-EC"/>
</dbReference>
<evidence type="ECO:0000256" key="13">
    <source>
        <dbReference type="SAM" id="MobiDB-lite"/>
    </source>
</evidence>
<evidence type="ECO:0000256" key="1">
    <source>
        <dbReference type="ARBA" id="ARBA00004123"/>
    </source>
</evidence>
<keyword evidence="4" id="KW-0963">Cytoplasm</keyword>
<evidence type="ECO:0000256" key="3">
    <source>
        <dbReference type="ARBA" id="ARBA00005594"/>
    </source>
</evidence>
<comment type="catalytic activity">
    <reaction evidence="11 12">
        <text>tRNA(Tyr) + L-tyrosine + ATP = L-tyrosyl-tRNA(Tyr) + AMP + diphosphate + H(+)</text>
        <dbReference type="Rhea" id="RHEA:10220"/>
        <dbReference type="Rhea" id="RHEA-COMP:9706"/>
        <dbReference type="Rhea" id="RHEA-COMP:9707"/>
        <dbReference type="ChEBI" id="CHEBI:15378"/>
        <dbReference type="ChEBI" id="CHEBI:30616"/>
        <dbReference type="ChEBI" id="CHEBI:33019"/>
        <dbReference type="ChEBI" id="CHEBI:58315"/>
        <dbReference type="ChEBI" id="CHEBI:78442"/>
        <dbReference type="ChEBI" id="CHEBI:78536"/>
        <dbReference type="ChEBI" id="CHEBI:456215"/>
        <dbReference type="EC" id="6.1.1.1"/>
    </reaction>
</comment>
<keyword evidence="7 12" id="KW-0067">ATP-binding</keyword>
<accession>A0A9P8Q2S0</accession>
<feature type="region of interest" description="Disordered" evidence="13">
    <location>
        <begin position="374"/>
        <end position="402"/>
    </location>
</feature>
<dbReference type="PRINTS" id="PR01040">
    <property type="entry name" value="TRNASYNTHTYR"/>
</dbReference>
<dbReference type="GO" id="GO:0005524">
    <property type="term" value="F:ATP binding"/>
    <property type="evidence" value="ECO:0007669"/>
    <property type="project" value="UniProtKB-KW"/>
</dbReference>
<evidence type="ECO:0000256" key="12">
    <source>
        <dbReference type="RuleBase" id="RU361234"/>
    </source>
</evidence>
<dbReference type="Pfam" id="PF00579">
    <property type="entry name" value="tRNA-synt_1b"/>
    <property type="match status" value="1"/>
</dbReference>
<dbReference type="SUPFAM" id="SSF52374">
    <property type="entry name" value="Nucleotidylyl transferase"/>
    <property type="match status" value="1"/>
</dbReference>
<dbReference type="InterPro" id="IPR050489">
    <property type="entry name" value="Tyr-tRNA_synthase"/>
</dbReference>
<dbReference type="PIRSF" id="PIRSF006588">
    <property type="entry name" value="TyrRS_arch_euk"/>
    <property type="match status" value="1"/>
</dbReference>
<organism evidence="14 15">
    <name type="scientific">Wickerhamomyces pijperi</name>
    <name type="common">Yeast</name>
    <name type="synonym">Pichia pijperi</name>
    <dbReference type="NCBI Taxonomy" id="599730"/>
    <lineage>
        <taxon>Eukaryota</taxon>
        <taxon>Fungi</taxon>
        <taxon>Dikarya</taxon>
        <taxon>Ascomycota</taxon>
        <taxon>Saccharomycotina</taxon>
        <taxon>Saccharomycetes</taxon>
        <taxon>Phaffomycetales</taxon>
        <taxon>Wickerhamomycetaceae</taxon>
        <taxon>Wickerhamomyces</taxon>
    </lineage>
</organism>
<evidence type="ECO:0000256" key="11">
    <source>
        <dbReference type="ARBA" id="ARBA00048248"/>
    </source>
</evidence>
<proteinExistence type="inferred from homology"/>
<dbReference type="FunFam" id="3.40.50.620:FF:000040">
    <property type="entry name" value="Tyrosine--tRNA ligase"/>
    <property type="match status" value="1"/>
</dbReference>
<comment type="similarity">
    <text evidence="3 12">Belongs to the class-I aminoacyl-tRNA synthetase family.</text>
</comment>
<gene>
    <name evidence="14" type="ORF">WICPIJ_006097</name>
</gene>
<keyword evidence="15" id="KW-1185">Reference proteome</keyword>
<dbReference type="FunFam" id="1.10.240.10:FF:000004">
    <property type="entry name" value="Tyrosine--tRNA ligase"/>
    <property type="match status" value="1"/>
</dbReference>
<evidence type="ECO:0000256" key="5">
    <source>
        <dbReference type="ARBA" id="ARBA00022598"/>
    </source>
</evidence>
<dbReference type="PANTHER" id="PTHR46264">
    <property type="entry name" value="TYROSINE-TRNA LIGASE"/>
    <property type="match status" value="1"/>
</dbReference>
<dbReference type="Gene3D" id="1.10.240.10">
    <property type="entry name" value="Tyrosyl-Transfer RNA Synthetase"/>
    <property type="match status" value="1"/>
</dbReference>
<dbReference type="GO" id="GO:0005634">
    <property type="term" value="C:nucleus"/>
    <property type="evidence" value="ECO:0007669"/>
    <property type="project" value="UniProtKB-SubCell"/>
</dbReference>
<dbReference type="Gene3D" id="3.40.50.620">
    <property type="entry name" value="HUPs"/>
    <property type="match status" value="1"/>
</dbReference>
<name>A0A9P8Q2S0_WICPI</name>
<evidence type="ECO:0000256" key="6">
    <source>
        <dbReference type="ARBA" id="ARBA00022741"/>
    </source>
</evidence>
<dbReference type="AlphaFoldDB" id="A0A9P8Q2S0"/>
<keyword evidence="5 12" id="KW-0436">Ligase</keyword>
<dbReference type="EC" id="6.1.1.1" evidence="12"/>
<dbReference type="InterPro" id="IPR014729">
    <property type="entry name" value="Rossmann-like_a/b/a_fold"/>
</dbReference>
<keyword evidence="10" id="KW-0539">Nucleus</keyword>
<evidence type="ECO:0000256" key="7">
    <source>
        <dbReference type="ARBA" id="ARBA00022840"/>
    </source>
</evidence>
<reference evidence="14" key="2">
    <citation type="submission" date="2021-01" db="EMBL/GenBank/DDBJ databases">
        <authorList>
            <person name="Schikora-Tamarit M.A."/>
        </authorList>
    </citation>
    <scope>NUCLEOTIDE SEQUENCE</scope>
    <source>
        <strain evidence="14">CBS2887</strain>
    </source>
</reference>
<evidence type="ECO:0000256" key="2">
    <source>
        <dbReference type="ARBA" id="ARBA00004496"/>
    </source>
</evidence>
<evidence type="ECO:0000256" key="8">
    <source>
        <dbReference type="ARBA" id="ARBA00022917"/>
    </source>
</evidence>
<feature type="compositionally biased region" description="Basic and acidic residues" evidence="13">
    <location>
        <begin position="391"/>
        <end position="402"/>
    </location>
</feature>
<evidence type="ECO:0000313" key="14">
    <source>
        <dbReference type="EMBL" id="KAH3682943.1"/>
    </source>
</evidence>
<dbReference type="InterPro" id="IPR023617">
    <property type="entry name" value="Tyr-tRNA-ligase_arc/euk-type"/>
</dbReference>
<dbReference type="PANTHER" id="PTHR46264:SF4">
    <property type="entry name" value="TYROSINE--TRNA LIGASE, CYTOPLASMIC"/>
    <property type="match status" value="1"/>
</dbReference>
<comment type="caution">
    <text evidence="14">The sequence shown here is derived from an EMBL/GenBank/DDBJ whole genome shotgun (WGS) entry which is preliminary data.</text>
</comment>
<evidence type="ECO:0000256" key="10">
    <source>
        <dbReference type="ARBA" id="ARBA00023242"/>
    </source>
</evidence>
<dbReference type="Proteomes" id="UP000774326">
    <property type="component" value="Unassembled WGS sequence"/>
</dbReference>
<evidence type="ECO:0000313" key="15">
    <source>
        <dbReference type="Proteomes" id="UP000774326"/>
    </source>
</evidence>
<dbReference type="InterPro" id="IPR002307">
    <property type="entry name" value="Tyr-tRNA-ligase"/>
</dbReference>
<dbReference type="EMBL" id="JAEUBG010003327">
    <property type="protein sequence ID" value="KAH3682943.1"/>
    <property type="molecule type" value="Genomic_DNA"/>
</dbReference>
<evidence type="ECO:0000256" key="4">
    <source>
        <dbReference type="ARBA" id="ARBA00022490"/>
    </source>
</evidence>
<dbReference type="GO" id="GO:0005737">
    <property type="term" value="C:cytoplasm"/>
    <property type="evidence" value="ECO:0007669"/>
    <property type="project" value="UniProtKB-SubCell"/>
</dbReference>
<dbReference type="NCBIfam" id="NF006330">
    <property type="entry name" value="PRK08560.1"/>
    <property type="match status" value="1"/>
</dbReference>
<keyword evidence="8 12" id="KW-0648">Protein biosynthesis</keyword>
<sequence length="402" mass="44867">MSVITDPEEQYKLITRNLQEVLNGQIIKEILEKKERPLKIYWGTAPTGRPHCGYFVPMTKLADFLKAGCEVTVLLADLHAFLDNMKATLDTVKFRATYYEKVVKSLLKSVNVPIEKLHFVTGSSYQLTPEFTLDLFRMTNAVSQNDAKRAGADVVKQVANPLLSGLIYPLMQALDEEYLKCDVQFGGVDQRKIFVLAEENLPSLGFKKRAHLMNPMVPGLTQGGKMSASDPNSKIDVLEEPKQVKKKVNTAFCAPGVIDDNGLLSFIEYVIVPIHELKHGTEVGFSFPIDRPEKFGGPITYTSFEQIVGDFKEEKLSPPDLKTGVADYINTLLEPIRADYENDPEFQESQIKGYPAPVEVKKVKKVKKDKGKFHPGSLKKEADAGAAVEEATEKVEQVKIDT</sequence>
<keyword evidence="6 12" id="KW-0547">Nucleotide-binding</keyword>